<gene>
    <name evidence="1" type="ORF">Amon02_001273200</name>
</gene>
<accession>A0ACB5UDH3</accession>
<sequence>MIGSLCFDFDELPFVSDLEEEPEVDLPVRDEDDEIGLDLEEPDTPFPDLLEALIILYSASLATLANSTILIPLNALL</sequence>
<name>A0ACB5UDH3_AMBMO</name>
<dbReference type="Proteomes" id="UP001165064">
    <property type="component" value="Unassembled WGS sequence"/>
</dbReference>
<dbReference type="EMBL" id="BSXS01015295">
    <property type="protein sequence ID" value="GMF06574.1"/>
    <property type="molecule type" value="Genomic_DNA"/>
</dbReference>
<reference evidence="1" key="1">
    <citation type="submission" date="2023-04" db="EMBL/GenBank/DDBJ databases">
        <title>Ambrosiozyma monospora NBRC 10751.</title>
        <authorList>
            <person name="Ichikawa N."/>
            <person name="Sato H."/>
            <person name="Tonouchi N."/>
        </authorList>
    </citation>
    <scope>NUCLEOTIDE SEQUENCE</scope>
    <source>
        <strain evidence="1">NBRC 10751</strain>
    </source>
</reference>
<comment type="caution">
    <text evidence="1">The sequence shown here is derived from an EMBL/GenBank/DDBJ whole genome shotgun (WGS) entry which is preliminary data.</text>
</comment>
<keyword evidence="2" id="KW-1185">Reference proteome</keyword>
<protein>
    <submittedName>
        <fullName evidence="1">Unnamed protein product</fullName>
    </submittedName>
</protein>
<proteinExistence type="predicted"/>
<organism evidence="1 2">
    <name type="scientific">Ambrosiozyma monospora</name>
    <name type="common">Yeast</name>
    <name type="synonym">Endomycopsis monosporus</name>
    <dbReference type="NCBI Taxonomy" id="43982"/>
    <lineage>
        <taxon>Eukaryota</taxon>
        <taxon>Fungi</taxon>
        <taxon>Dikarya</taxon>
        <taxon>Ascomycota</taxon>
        <taxon>Saccharomycotina</taxon>
        <taxon>Pichiomycetes</taxon>
        <taxon>Pichiales</taxon>
        <taxon>Pichiaceae</taxon>
        <taxon>Ambrosiozyma</taxon>
    </lineage>
</organism>
<evidence type="ECO:0000313" key="1">
    <source>
        <dbReference type="EMBL" id="GMF06574.1"/>
    </source>
</evidence>
<evidence type="ECO:0000313" key="2">
    <source>
        <dbReference type="Proteomes" id="UP001165064"/>
    </source>
</evidence>